<organism evidence="1 2">
    <name type="scientific">Daphnia magna</name>
    <dbReference type="NCBI Taxonomy" id="35525"/>
    <lineage>
        <taxon>Eukaryota</taxon>
        <taxon>Metazoa</taxon>
        <taxon>Ecdysozoa</taxon>
        <taxon>Arthropoda</taxon>
        <taxon>Crustacea</taxon>
        <taxon>Branchiopoda</taxon>
        <taxon>Diplostraca</taxon>
        <taxon>Cladocera</taxon>
        <taxon>Anomopoda</taxon>
        <taxon>Daphniidae</taxon>
        <taxon>Daphnia</taxon>
    </lineage>
</organism>
<name>A0ABR0AWE2_9CRUS</name>
<gene>
    <name evidence="1" type="ORF">OUZ56_022435</name>
</gene>
<reference evidence="1 2" key="1">
    <citation type="journal article" date="2023" name="Nucleic Acids Res.">
        <title>The hologenome of Daphnia magna reveals possible DNA methylation and microbiome-mediated evolution of the host genome.</title>
        <authorList>
            <person name="Chaturvedi A."/>
            <person name="Li X."/>
            <person name="Dhandapani V."/>
            <person name="Marshall H."/>
            <person name="Kissane S."/>
            <person name="Cuenca-Cambronero M."/>
            <person name="Asole G."/>
            <person name="Calvet F."/>
            <person name="Ruiz-Romero M."/>
            <person name="Marangio P."/>
            <person name="Guigo R."/>
            <person name="Rago D."/>
            <person name="Mirbahai L."/>
            <person name="Eastwood N."/>
            <person name="Colbourne J.K."/>
            <person name="Zhou J."/>
            <person name="Mallon E."/>
            <person name="Orsini L."/>
        </authorList>
    </citation>
    <scope>NUCLEOTIDE SEQUENCE [LARGE SCALE GENOMIC DNA]</scope>
    <source>
        <strain evidence="1">LRV0_1</strain>
    </source>
</reference>
<comment type="caution">
    <text evidence="1">The sequence shown here is derived from an EMBL/GenBank/DDBJ whole genome shotgun (WGS) entry which is preliminary data.</text>
</comment>
<proteinExistence type="predicted"/>
<evidence type="ECO:0000313" key="2">
    <source>
        <dbReference type="Proteomes" id="UP001234178"/>
    </source>
</evidence>
<accession>A0ABR0AWE2</accession>
<keyword evidence="2" id="KW-1185">Reference proteome</keyword>
<dbReference type="EMBL" id="JAOYFB010000039">
    <property type="protein sequence ID" value="KAK4029443.1"/>
    <property type="molecule type" value="Genomic_DNA"/>
</dbReference>
<dbReference type="Proteomes" id="UP001234178">
    <property type="component" value="Unassembled WGS sequence"/>
</dbReference>
<protein>
    <submittedName>
        <fullName evidence="1">Uncharacterized protein</fullName>
    </submittedName>
</protein>
<sequence length="136" mass="15336">MNQRPTEAIPIKDVLPIGRATEKHARTQTGIAIKLRIQDKTYVCRVDGKRRPTPFQLSLRLQKKLRLQNNMSYARYRSGTQEMALKIDPIRSPVRSCILSVLDLSRQSASEIPLSPIVTMVTSCDINKIFQALSSG</sequence>
<evidence type="ECO:0000313" key="1">
    <source>
        <dbReference type="EMBL" id="KAK4029443.1"/>
    </source>
</evidence>